<name>A0A9P6ULR4_9FUNG</name>
<protein>
    <submittedName>
        <fullName evidence="1">Uncharacterized protein</fullName>
    </submittedName>
</protein>
<gene>
    <name evidence="1" type="ORF">BGZ97_011544</name>
</gene>
<dbReference type="OrthoDB" id="5422663at2759"/>
<dbReference type="AlphaFoldDB" id="A0A9P6ULR4"/>
<dbReference type="Proteomes" id="UP000823405">
    <property type="component" value="Unassembled WGS sequence"/>
</dbReference>
<comment type="caution">
    <text evidence="1">The sequence shown here is derived from an EMBL/GenBank/DDBJ whole genome shotgun (WGS) entry which is preliminary data.</text>
</comment>
<organism evidence="1 2">
    <name type="scientific">Linnemannia gamsii</name>
    <dbReference type="NCBI Taxonomy" id="64522"/>
    <lineage>
        <taxon>Eukaryota</taxon>
        <taxon>Fungi</taxon>
        <taxon>Fungi incertae sedis</taxon>
        <taxon>Mucoromycota</taxon>
        <taxon>Mortierellomycotina</taxon>
        <taxon>Mortierellomycetes</taxon>
        <taxon>Mortierellales</taxon>
        <taxon>Mortierellaceae</taxon>
        <taxon>Linnemannia</taxon>
    </lineage>
</organism>
<evidence type="ECO:0000313" key="1">
    <source>
        <dbReference type="EMBL" id="KAG0311943.1"/>
    </source>
</evidence>
<reference evidence="1" key="1">
    <citation type="journal article" date="2020" name="Fungal Divers.">
        <title>Resolving the Mortierellaceae phylogeny through synthesis of multi-gene phylogenetics and phylogenomics.</title>
        <authorList>
            <person name="Vandepol N."/>
            <person name="Liber J."/>
            <person name="Desiro A."/>
            <person name="Na H."/>
            <person name="Kennedy M."/>
            <person name="Barry K."/>
            <person name="Grigoriev I.V."/>
            <person name="Miller A.N."/>
            <person name="O'Donnell K."/>
            <person name="Stajich J.E."/>
            <person name="Bonito G."/>
        </authorList>
    </citation>
    <scope>NUCLEOTIDE SEQUENCE</scope>
    <source>
        <strain evidence="1">NVP60</strain>
    </source>
</reference>
<feature type="non-terminal residue" evidence="1">
    <location>
        <position position="82"/>
    </location>
</feature>
<evidence type="ECO:0000313" key="2">
    <source>
        <dbReference type="Proteomes" id="UP000823405"/>
    </source>
</evidence>
<sequence length="82" mass="8469">MALSFPLNNAPYGLVAIAAALNASEAAITLKPVPAETSTTTSLIPQGTSPKPVKISGQVAIARYLVRSLAPNSLYTESDLTL</sequence>
<keyword evidence="2" id="KW-1185">Reference proteome</keyword>
<proteinExistence type="predicted"/>
<accession>A0A9P6ULR4</accession>
<dbReference type="EMBL" id="JAAAIN010000660">
    <property type="protein sequence ID" value="KAG0311943.1"/>
    <property type="molecule type" value="Genomic_DNA"/>
</dbReference>